<keyword evidence="3" id="KW-1185">Reference proteome</keyword>
<dbReference type="AlphaFoldDB" id="A0A0C9U694"/>
<organism evidence="2 3">
    <name type="scientific">Paxillus involutus ATCC 200175</name>
    <dbReference type="NCBI Taxonomy" id="664439"/>
    <lineage>
        <taxon>Eukaryota</taxon>
        <taxon>Fungi</taxon>
        <taxon>Dikarya</taxon>
        <taxon>Basidiomycota</taxon>
        <taxon>Agaricomycotina</taxon>
        <taxon>Agaricomycetes</taxon>
        <taxon>Agaricomycetidae</taxon>
        <taxon>Boletales</taxon>
        <taxon>Paxilineae</taxon>
        <taxon>Paxillaceae</taxon>
        <taxon>Paxillus</taxon>
    </lineage>
</organism>
<reference evidence="3" key="2">
    <citation type="submission" date="2015-01" db="EMBL/GenBank/DDBJ databases">
        <title>Evolutionary Origins and Diversification of the Mycorrhizal Mutualists.</title>
        <authorList>
            <consortium name="DOE Joint Genome Institute"/>
            <consortium name="Mycorrhizal Genomics Consortium"/>
            <person name="Kohler A."/>
            <person name="Kuo A."/>
            <person name="Nagy L.G."/>
            <person name="Floudas D."/>
            <person name="Copeland A."/>
            <person name="Barry K.W."/>
            <person name="Cichocki N."/>
            <person name="Veneault-Fourrey C."/>
            <person name="LaButti K."/>
            <person name="Lindquist E.A."/>
            <person name="Lipzen A."/>
            <person name="Lundell T."/>
            <person name="Morin E."/>
            <person name="Murat C."/>
            <person name="Riley R."/>
            <person name="Ohm R."/>
            <person name="Sun H."/>
            <person name="Tunlid A."/>
            <person name="Henrissat B."/>
            <person name="Grigoriev I.V."/>
            <person name="Hibbett D.S."/>
            <person name="Martin F."/>
        </authorList>
    </citation>
    <scope>NUCLEOTIDE SEQUENCE [LARGE SCALE GENOMIC DNA]</scope>
    <source>
        <strain evidence="3">ATCC 200175</strain>
    </source>
</reference>
<sequence>MPYYLSSSGSHHLLKCCHVPELTSPTAANPPPVPSAFQPPPLLSNPSSVESALTRVSLAAEPVHPYTTPALRPSGSVHVHPNTLLEFENLLSQLRNLSISEDSQFFIAINPHIAYPLNSRPPLPSAEGIFRTPSDPVSGFSDPFSPTVPGAFAHSTPQRTLDRTTAPSPFSSPLTPLHLQRHPLLYHL</sequence>
<dbReference type="EMBL" id="KN819341">
    <property type="protein sequence ID" value="KIJ14641.1"/>
    <property type="molecule type" value="Genomic_DNA"/>
</dbReference>
<feature type="compositionally biased region" description="Polar residues" evidence="1">
    <location>
        <begin position="155"/>
        <end position="174"/>
    </location>
</feature>
<gene>
    <name evidence="2" type="ORF">PAXINDRAFT_12476</name>
</gene>
<evidence type="ECO:0000256" key="1">
    <source>
        <dbReference type="SAM" id="MobiDB-lite"/>
    </source>
</evidence>
<proteinExistence type="predicted"/>
<feature type="region of interest" description="Disordered" evidence="1">
    <location>
        <begin position="151"/>
        <end position="175"/>
    </location>
</feature>
<dbReference type="HOGENOM" id="CLU_1441476_0_0_1"/>
<accession>A0A0C9U694</accession>
<evidence type="ECO:0000313" key="2">
    <source>
        <dbReference type="EMBL" id="KIJ14641.1"/>
    </source>
</evidence>
<evidence type="ECO:0000313" key="3">
    <source>
        <dbReference type="Proteomes" id="UP000053647"/>
    </source>
</evidence>
<reference evidence="2 3" key="1">
    <citation type="submission" date="2014-06" db="EMBL/GenBank/DDBJ databases">
        <authorList>
            <consortium name="DOE Joint Genome Institute"/>
            <person name="Kuo A."/>
            <person name="Kohler A."/>
            <person name="Nagy L.G."/>
            <person name="Floudas D."/>
            <person name="Copeland A."/>
            <person name="Barry K.W."/>
            <person name="Cichocki N."/>
            <person name="Veneault-Fourrey C."/>
            <person name="LaButti K."/>
            <person name="Lindquist E.A."/>
            <person name="Lipzen A."/>
            <person name="Lundell T."/>
            <person name="Morin E."/>
            <person name="Murat C."/>
            <person name="Sun H."/>
            <person name="Tunlid A."/>
            <person name="Henrissat B."/>
            <person name="Grigoriev I.V."/>
            <person name="Hibbett D.S."/>
            <person name="Martin F."/>
            <person name="Nordberg H.P."/>
            <person name="Cantor M.N."/>
            <person name="Hua S.X."/>
        </authorList>
    </citation>
    <scope>NUCLEOTIDE SEQUENCE [LARGE SCALE GENOMIC DNA]</scope>
    <source>
        <strain evidence="2 3">ATCC 200175</strain>
    </source>
</reference>
<protein>
    <submittedName>
        <fullName evidence="2">Uncharacterized protein</fullName>
    </submittedName>
</protein>
<dbReference type="Proteomes" id="UP000053647">
    <property type="component" value="Unassembled WGS sequence"/>
</dbReference>
<name>A0A0C9U694_PAXIN</name>